<keyword evidence="9" id="KW-0492">Microsome</keyword>
<comment type="cofactor">
    <cofactor evidence="1">
        <name>heme</name>
        <dbReference type="ChEBI" id="CHEBI:30413"/>
    </cofactor>
</comment>
<dbReference type="CDD" id="cd11056">
    <property type="entry name" value="CYP6-like"/>
    <property type="match status" value="2"/>
</dbReference>
<evidence type="ECO:0000256" key="12">
    <source>
        <dbReference type="ARBA" id="ARBA00023033"/>
    </source>
</evidence>
<dbReference type="InterPro" id="IPR002403">
    <property type="entry name" value="Cyt_P450_E_grp-IV"/>
</dbReference>
<keyword evidence="12" id="KW-0503">Monooxygenase</keyword>
<keyword evidence="14" id="KW-0812">Transmembrane</keyword>
<evidence type="ECO:0000313" key="16">
    <source>
        <dbReference type="Proteomes" id="UP000069940"/>
    </source>
</evidence>
<dbReference type="Gene3D" id="1.10.630.10">
    <property type="entry name" value="Cytochrome P450"/>
    <property type="match status" value="2"/>
</dbReference>
<comment type="subcellular location">
    <subcellularLocation>
        <location evidence="4">Endoplasmic reticulum membrane</location>
        <topology evidence="4">Peripheral membrane protein</topology>
    </subcellularLocation>
    <subcellularLocation>
        <location evidence="3">Microsome membrane</location>
        <topology evidence="3">Peripheral membrane protein</topology>
    </subcellularLocation>
</comment>
<evidence type="ECO:0000256" key="14">
    <source>
        <dbReference type="SAM" id="Phobius"/>
    </source>
</evidence>
<dbReference type="InterPro" id="IPR050476">
    <property type="entry name" value="Insect_CytP450_Detox"/>
</dbReference>
<name>A0ABM1ZJK6_AEDAL</name>
<evidence type="ECO:0000256" key="2">
    <source>
        <dbReference type="ARBA" id="ARBA00003690"/>
    </source>
</evidence>
<keyword evidence="10" id="KW-0560">Oxidoreductase</keyword>
<evidence type="ECO:0000256" key="5">
    <source>
        <dbReference type="ARBA" id="ARBA00010617"/>
    </source>
</evidence>
<dbReference type="PRINTS" id="PR00385">
    <property type="entry name" value="P450"/>
</dbReference>
<evidence type="ECO:0000256" key="4">
    <source>
        <dbReference type="ARBA" id="ARBA00004406"/>
    </source>
</evidence>
<dbReference type="InterPro" id="IPR036396">
    <property type="entry name" value="Cyt_P450_sf"/>
</dbReference>
<organism evidence="15 16">
    <name type="scientific">Aedes albopictus</name>
    <name type="common">Asian tiger mosquito</name>
    <name type="synonym">Stegomyia albopicta</name>
    <dbReference type="NCBI Taxonomy" id="7160"/>
    <lineage>
        <taxon>Eukaryota</taxon>
        <taxon>Metazoa</taxon>
        <taxon>Ecdysozoa</taxon>
        <taxon>Arthropoda</taxon>
        <taxon>Hexapoda</taxon>
        <taxon>Insecta</taxon>
        <taxon>Pterygota</taxon>
        <taxon>Neoptera</taxon>
        <taxon>Endopterygota</taxon>
        <taxon>Diptera</taxon>
        <taxon>Nematocera</taxon>
        <taxon>Culicoidea</taxon>
        <taxon>Culicidae</taxon>
        <taxon>Culicinae</taxon>
        <taxon>Aedini</taxon>
        <taxon>Aedes</taxon>
        <taxon>Stegomyia</taxon>
    </lineage>
</organism>
<evidence type="ECO:0008006" key="17">
    <source>
        <dbReference type="Google" id="ProtNLM"/>
    </source>
</evidence>
<dbReference type="PRINTS" id="PR00465">
    <property type="entry name" value="EP450IV"/>
</dbReference>
<evidence type="ECO:0000256" key="8">
    <source>
        <dbReference type="ARBA" id="ARBA00022824"/>
    </source>
</evidence>
<dbReference type="Pfam" id="PF00067">
    <property type="entry name" value="p450"/>
    <property type="match status" value="2"/>
</dbReference>
<evidence type="ECO:0000256" key="9">
    <source>
        <dbReference type="ARBA" id="ARBA00022848"/>
    </source>
</evidence>
<protein>
    <recommendedName>
        <fullName evidence="17">Cytochrome P450</fullName>
    </recommendedName>
</protein>
<dbReference type="RefSeq" id="XP_019551614.3">
    <property type="nucleotide sequence ID" value="XM_019696069.3"/>
</dbReference>
<keyword evidence="14" id="KW-1133">Transmembrane helix</keyword>
<dbReference type="GeneID" id="109421549"/>
<evidence type="ECO:0000256" key="1">
    <source>
        <dbReference type="ARBA" id="ARBA00001971"/>
    </source>
</evidence>
<accession>A0ABM1ZJK6</accession>
<dbReference type="Proteomes" id="UP000069940">
    <property type="component" value="Unassembled WGS sequence"/>
</dbReference>
<reference evidence="15" key="2">
    <citation type="submission" date="2025-05" db="UniProtKB">
        <authorList>
            <consortium name="EnsemblMetazoa"/>
        </authorList>
    </citation>
    <scope>IDENTIFICATION</scope>
    <source>
        <strain evidence="15">Foshan</strain>
    </source>
</reference>
<dbReference type="PANTHER" id="PTHR24292">
    <property type="entry name" value="CYTOCHROME P450"/>
    <property type="match status" value="1"/>
</dbReference>
<evidence type="ECO:0000256" key="6">
    <source>
        <dbReference type="ARBA" id="ARBA00022617"/>
    </source>
</evidence>
<comment type="function">
    <text evidence="2">May be involved in the metabolism of insect hormones and in the breakdown of synthetic insecticides.</text>
</comment>
<keyword evidence="16" id="KW-1185">Reference proteome</keyword>
<keyword evidence="11" id="KW-0408">Iron</keyword>
<evidence type="ECO:0000256" key="10">
    <source>
        <dbReference type="ARBA" id="ARBA00023002"/>
    </source>
</evidence>
<evidence type="ECO:0000256" key="13">
    <source>
        <dbReference type="ARBA" id="ARBA00023136"/>
    </source>
</evidence>
<dbReference type="EnsemblMetazoa" id="AALFPA23_019089.R28089">
    <property type="protein sequence ID" value="AALFPA23_019089.P28089"/>
    <property type="gene ID" value="AALFPA23_019089"/>
</dbReference>
<comment type="similarity">
    <text evidence="5">Belongs to the cytochrome P450 family.</text>
</comment>
<reference evidence="16" key="1">
    <citation type="journal article" date="2015" name="Proc. Natl. Acad. Sci. U.S.A.">
        <title>Genome sequence of the Asian Tiger mosquito, Aedes albopictus, reveals insights into its biology, genetics, and evolution.</title>
        <authorList>
            <person name="Chen X.G."/>
            <person name="Jiang X."/>
            <person name="Gu J."/>
            <person name="Xu M."/>
            <person name="Wu Y."/>
            <person name="Deng Y."/>
            <person name="Zhang C."/>
            <person name="Bonizzoni M."/>
            <person name="Dermauw W."/>
            <person name="Vontas J."/>
            <person name="Armbruster P."/>
            <person name="Huang X."/>
            <person name="Yang Y."/>
            <person name="Zhang H."/>
            <person name="He W."/>
            <person name="Peng H."/>
            <person name="Liu Y."/>
            <person name="Wu K."/>
            <person name="Chen J."/>
            <person name="Lirakis M."/>
            <person name="Topalis P."/>
            <person name="Van Leeuwen T."/>
            <person name="Hall A.B."/>
            <person name="Jiang X."/>
            <person name="Thorpe C."/>
            <person name="Mueller R.L."/>
            <person name="Sun C."/>
            <person name="Waterhouse R.M."/>
            <person name="Yan G."/>
            <person name="Tu Z.J."/>
            <person name="Fang X."/>
            <person name="James A.A."/>
        </authorList>
    </citation>
    <scope>NUCLEOTIDE SEQUENCE [LARGE SCALE GENOMIC DNA]</scope>
    <source>
        <strain evidence="16">Foshan</strain>
    </source>
</reference>
<feature type="transmembrane region" description="Helical" evidence="14">
    <location>
        <begin position="517"/>
        <end position="533"/>
    </location>
</feature>
<sequence>MIALLLIAAVTLVFLFIKQRFNYWKVRGVPYVQPTFPLGNLGGVGRKKHLSEALEDLYIKLKGKASIGGIYFFINPVVLVTDLDLAKTILVKDFNFFHDRSIYYNEKDDPLTAHLFTMEGVKWKNMRIKLTPTFTSGKMKLMLPIIRDCANELEKCIEEETANGEEVEIKDILARYTTDVIGNCAFGLECNSLRNPNAEFREMGRKVFQLEGFGFLKILLTQQFRTISRALGATILQPDVAKFFLKTVKDNVEYREKNKVERNDFIDLMVKLKNGQALEHENSEHRMQKLTIEQVAAQSFVFFFAGFETSSTLMSFCLYELSENQDLQEKARKDVMDTLKKHGSLSYEAIHEMKYLENCINETLRKHPPASNIFRTATQDYIVPGTSVTIKKGTSVMIPTLAIHMDPEYYPDPERFDPDRFNADQVAARHPFAFLPFGEGPRVCIGMRFGLMQARVGLATLLKNFRFTVGKRLETPVKLEPSSAILLIKGGLWLKVGTREGHNLFWARLFEKVFCKMIALLLIAAVTLVFLFIKQRFNYWKVRGVPYVQPTFPLGNLGGVGRKKHLSEALEDLYIQLKGKASIGGIYFFINPVVLVTELDLAKTILVKDFNFFHDRSFYYNEKDDPLTAHLFTMEGVKWKNMRIKLTPTFTSGKMKLMLPIIRDCANELEKCIEKETANGEEVEIKDILARYTTDVIGNCAFGLECNSLRDPNAEFREMGRKIFQLEGFGFLKLLFTQQFRTISRALGATILQPDVAKFFLKTVKDNVEYREKNKVERNDFIDLMVKLKNGQALEHENSEHRMEKLTIEQVAAQSFVFFFAGFETSSTLMSFCLYELAENQDLQEKARKDVLDTLKKHGSLSYEAIHEMKYLENCINETLRKHPPASNIFRTATQDYIVPGTSITIEKGTSVMIPTLAIHMDPEYYPDPERFDPDRFNADQVAARHPFAFLPFGEGPRVCIGMRFGLMQTRVGLATLLKNFRFTVGKRLETPVKLEPSSGILLIKGGLWMKVDKI</sequence>
<dbReference type="InterPro" id="IPR001128">
    <property type="entry name" value="Cyt_P450"/>
</dbReference>
<dbReference type="PANTHER" id="PTHR24292:SF103">
    <property type="entry name" value="CYTOCHROME P450 6BS1"/>
    <property type="match status" value="1"/>
</dbReference>
<dbReference type="SUPFAM" id="SSF48264">
    <property type="entry name" value="Cytochrome P450"/>
    <property type="match status" value="2"/>
</dbReference>
<proteinExistence type="inferred from homology"/>
<keyword evidence="7" id="KW-0479">Metal-binding</keyword>
<evidence type="ECO:0000256" key="3">
    <source>
        <dbReference type="ARBA" id="ARBA00004174"/>
    </source>
</evidence>
<evidence type="ECO:0000313" key="15">
    <source>
        <dbReference type="EnsemblMetazoa" id="AALFPA23_019089.P28089"/>
    </source>
</evidence>
<dbReference type="PROSITE" id="PS00086">
    <property type="entry name" value="CYTOCHROME_P450"/>
    <property type="match status" value="2"/>
</dbReference>
<evidence type="ECO:0000256" key="7">
    <source>
        <dbReference type="ARBA" id="ARBA00022723"/>
    </source>
</evidence>
<keyword evidence="8" id="KW-0256">Endoplasmic reticulum</keyword>
<keyword evidence="13 14" id="KW-0472">Membrane</keyword>
<dbReference type="InterPro" id="IPR017972">
    <property type="entry name" value="Cyt_P450_CS"/>
</dbReference>
<keyword evidence="6" id="KW-0349">Heme</keyword>
<evidence type="ECO:0000256" key="11">
    <source>
        <dbReference type="ARBA" id="ARBA00023004"/>
    </source>
</evidence>